<dbReference type="RefSeq" id="WP_133539074.1">
    <property type="nucleotide sequence ID" value="NZ_SNXI01000004.1"/>
</dbReference>
<dbReference type="OrthoDB" id="6237896at2"/>
<dbReference type="AlphaFoldDB" id="A0A4R6PKL4"/>
<organism evidence="3 4">
    <name type="scientific">Idiomarina aquatica</name>
    <dbReference type="NCBI Taxonomy" id="1327752"/>
    <lineage>
        <taxon>Bacteria</taxon>
        <taxon>Pseudomonadati</taxon>
        <taxon>Pseudomonadota</taxon>
        <taxon>Gammaproteobacteria</taxon>
        <taxon>Alteromonadales</taxon>
        <taxon>Idiomarinaceae</taxon>
        <taxon>Idiomarina</taxon>
    </lineage>
</organism>
<keyword evidence="1" id="KW-0812">Transmembrane</keyword>
<keyword evidence="1" id="KW-0472">Membrane</keyword>
<protein>
    <submittedName>
        <fullName evidence="3">TadE-like protein</fullName>
    </submittedName>
</protein>
<feature type="domain" description="TadE-like" evidence="2">
    <location>
        <begin position="16"/>
        <end position="57"/>
    </location>
</feature>
<evidence type="ECO:0000256" key="1">
    <source>
        <dbReference type="SAM" id="Phobius"/>
    </source>
</evidence>
<dbReference type="EMBL" id="SNXI01000004">
    <property type="protein sequence ID" value="TDP38968.1"/>
    <property type="molecule type" value="Genomic_DNA"/>
</dbReference>
<proteinExistence type="predicted"/>
<reference evidence="3 4" key="1">
    <citation type="submission" date="2019-03" db="EMBL/GenBank/DDBJ databases">
        <title>Freshwater and sediment microbial communities from various areas in North America, analyzing microbe dynamics in response to fracking.</title>
        <authorList>
            <person name="Lamendella R."/>
        </authorList>
    </citation>
    <scope>NUCLEOTIDE SEQUENCE [LARGE SCALE GENOMIC DNA]</scope>
    <source>
        <strain evidence="3 4">18_TX</strain>
    </source>
</reference>
<comment type="caution">
    <text evidence="3">The sequence shown here is derived from an EMBL/GenBank/DDBJ whole genome shotgun (WGS) entry which is preliminary data.</text>
</comment>
<dbReference type="InterPro" id="IPR012495">
    <property type="entry name" value="TadE-like_dom"/>
</dbReference>
<gene>
    <name evidence="3" type="ORF">DEU29_10468</name>
</gene>
<accession>A0A4R6PKL4</accession>
<dbReference type="Pfam" id="PF07811">
    <property type="entry name" value="TadE"/>
    <property type="match status" value="1"/>
</dbReference>
<name>A0A4R6PKL4_9GAMM</name>
<keyword evidence="1" id="KW-1133">Transmembrane helix</keyword>
<keyword evidence="4" id="KW-1185">Reference proteome</keyword>
<evidence type="ECO:0000259" key="2">
    <source>
        <dbReference type="Pfam" id="PF07811"/>
    </source>
</evidence>
<dbReference type="Proteomes" id="UP000295531">
    <property type="component" value="Unassembled WGS sequence"/>
</dbReference>
<evidence type="ECO:0000313" key="4">
    <source>
        <dbReference type="Proteomes" id="UP000295531"/>
    </source>
</evidence>
<feature type="transmembrane region" description="Helical" evidence="1">
    <location>
        <begin position="21"/>
        <end position="43"/>
    </location>
</feature>
<evidence type="ECO:0000313" key="3">
    <source>
        <dbReference type="EMBL" id="TDP38968.1"/>
    </source>
</evidence>
<sequence>MLTNRPQSSHKRQQAQAVTEFIIAWPIILLAICFVVQLFWLWWAQQTLHTATQYAARTGAINHGSQQKMRMTLIGAMAGIKPQLNHEQPLVASLAAVAEQTLHYSLYGSIKVRQPTDEQFKQFSQRRWNVEQQQWVTEIPVDHYAARKAKQNNDQWAAARRLVIETQWCENLKIPLAAEFLSLIAKRRGECLLGNSAGQPQWPLNSSAEHEMLSGYRK</sequence>